<keyword evidence="2" id="KW-1185">Reference proteome</keyword>
<organism evidence="1 2">
    <name type="scientific">Fistulina hepatica ATCC 64428</name>
    <dbReference type="NCBI Taxonomy" id="1128425"/>
    <lineage>
        <taxon>Eukaryota</taxon>
        <taxon>Fungi</taxon>
        <taxon>Dikarya</taxon>
        <taxon>Basidiomycota</taxon>
        <taxon>Agaricomycotina</taxon>
        <taxon>Agaricomycetes</taxon>
        <taxon>Agaricomycetidae</taxon>
        <taxon>Agaricales</taxon>
        <taxon>Fistulinaceae</taxon>
        <taxon>Fistulina</taxon>
    </lineage>
</organism>
<reference evidence="1 2" key="1">
    <citation type="journal article" date="2015" name="Fungal Genet. Biol.">
        <title>Evolution of novel wood decay mechanisms in Agaricales revealed by the genome sequences of Fistulina hepatica and Cylindrobasidium torrendii.</title>
        <authorList>
            <person name="Floudas D."/>
            <person name="Held B.W."/>
            <person name="Riley R."/>
            <person name="Nagy L.G."/>
            <person name="Koehler G."/>
            <person name="Ransdell A.S."/>
            <person name="Younus H."/>
            <person name="Chow J."/>
            <person name="Chiniquy J."/>
            <person name="Lipzen A."/>
            <person name="Tritt A."/>
            <person name="Sun H."/>
            <person name="Haridas S."/>
            <person name="LaButti K."/>
            <person name="Ohm R.A."/>
            <person name="Kues U."/>
            <person name="Blanchette R.A."/>
            <person name="Grigoriev I.V."/>
            <person name="Minto R.E."/>
            <person name="Hibbett D.S."/>
        </authorList>
    </citation>
    <scope>NUCLEOTIDE SEQUENCE [LARGE SCALE GENOMIC DNA]</scope>
    <source>
        <strain evidence="1 2">ATCC 64428</strain>
    </source>
</reference>
<dbReference type="Proteomes" id="UP000054144">
    <property type="component" value="Unassembled WGS sequence"/>
</dbReference>
<proteinExistence type="predicted"/>
<evidence type="ECO:0000313" key="2">
    <source>
        <dbReference type="Proteomes" id="UP000054144"/>
    </source>
</evidence>
<protein>
    <submittedName>
        <fullName evidence="1">Uncharacterized protein</fullName>
    </submittedName>
</protein>
<evidence type="ECO:0000313" key="1">
    <source>
        <dbReference type="EMBL" id="KIY47189.1"/>
    </source>
</evidence>
<accession>A0A0D7A9W3</accession>
<name>A0A0D7A9W3_9AGAR</name>
<feature type="non-terminal residue" evidence="1">
    <location>
        <position position="136"/>
    </location>
</feature>
<gene>
    <name evidence="1" type="ORF">FISHEDRAFT_29456</name>
</gene>
<sequence length="136" mass="16149">MQHVLSECRAPGQEIIWEMTRYIWMKKGQEWPGKHLGIVLGCTTVDFADEEMQEQENKAKAAGTNRLYRVLITEAMRQIWVLRCARVISDRQSSNREVYNKWKHRINQVLKVDRQMCNKKLFREEARAHSTVISTW</sequence>
<dbReference type="OrthoDB" id="3031569at2759"/>
<dbReference type="EMBL" id="KN882004">
    <property type="protein sequence ID" value="KIY47189.1"/>
    <property type="molecule type" value="Genomic_DNA"/>
</dbReference>
<dbReference type="AlphaFoldDB" id="A0A0D7A9W3"/>